<dbReference type="InterPro" id="IPR017342">
    <property type="entry name" value="S-AdoMet-dep_Met_synth_prd"/>
</dbReference>
<dbReference type="AlphaFoldDB" id="W8TMZ0"/>
<dbReference type="InterPro" id="IPR037010">
    <property type="entry name" value="VitB12-dep_Met_synth_activ_sf"/>
</dbReference>
<dbReference type="EMBL" id="CP007453">
    <property type="protein sequence ID" value="AHM57557.1"/>
    <property type="molecule type" value="Genomic_DNA"/>
</dbReference>
<geneLocation type="plasmid" evidence="1 2">
    <name>EAL2_808p</name>
</geneLocation>
<dbReference type="PIRSF" id="PIRSF037984">
    <property type="entry name" value="Met_synth_TM0269_prd"/>
    <property type="match status" value="1"/>
</dbReference>
<sequence length="230" mass="25327">MEKGGKLMQIDRNEVLRYLRCYNEELLDSAILNMVDECIAEIGQIARESSTYAVFEISGRGEEHVELGGAGIVLRGRSIAEHLADCDTCAVMAATLGGEVDRRIRTYSKTDLTRSIVLDSCATAGIESVCDICEESIKQLASEQGYGTNFRFSPGYGDMPLDVQPQILRALDAYRRIGLTVTESLILVPRKSVTAIVGFTKNKERSRRTCAICSMNGKCEYQKRGMTCGS</sequence>
<dbReference type="SUPFAM" id="SSF56507">
    <property type="entry name" value="Methionine synthase activation domain-like"/>
    <property type="match status" value="1"/>
</dbReference>
<name>W8TMZ0_PEPAC</name>
<dbReference type="eggNOG" id="COG1410">
    <property type="taxonomic scope" value="Bacteria"/>
</dbReference>
<organism evidence="1 2">
    <name type="scientific">Peptoclostridium acidaminophilum DSM 3953</name>
    <dbReference type="NCBI Taxonomy" id="1286171"/>
    <lineage>
        <taxon>Bacteria</taxon>
        <taxon>Bacillati</taxon>
        <taxon>Bacillota</taxon>
        <taxon>Clostridia</taxon>
        <taxon>Peptostreptococcales</taxon>
        <taxon>Peptoclostridiaceae</taxon>
        <taxon>Peptoclostridium</taxon>
    </lineage>
</organism>
<dbReference type="KEGG" id="eac:EAL2_808p00500"/>
<dbReference type="PATRIC" id="fig|1286171.3.peg.2227"/>
<dbReference type="Proteomes" id="UP000019591">
    <property type="component" value="Plasmid EAL2_808p"/>
</dbReference>
<evidence type="ECO:0000313" key="1">
    <source>
        <dbReference type="EMBL" id="AHM57557.1"/>
    </source>
</evidence>
<dbReference type="HOGENOM" id="CLU_079580_2_0_9"/>
<gene>
    <name evidence="1" type="ORF">EAL2_808p00500</name>
</gene>
<keyword evidence="1" id="KW-0614">Plasmid</keyword>
<evidence type="ECO:0000313" key="2">
    <source>
        <dbReference type="Proteomes" id="UP000019591"/>
    </source>
</evidence>
<dbReference type="GO" id="GO:0008705">
    <property type="term" value="F:methionine synthase activity"/>
    <property type="evidence" value="ECO:0007669"/>
    <property type="project" value="InterPro"/>
</dbReference>
<dbReference type="Gene3D" id="3.40.109.40">
    <property type="match status" value="1"/>
</dbReference>
<reference evidence="1 2" key="1">
    <citation type="journal article" date="2014" name="Genome Announc.">
        <title>Complete Genome Sequence of Amino Acid-Utilizing Eubacterium acidaminophilum al-2 (DSM 3953).</title>
        <authorList>
            <person name="Poehlein A."/>
            <person name="Andreesen J.R."/>
            <person name="Daniel R."/>
        </authorList>
    </citation>
    <scope>NUCLEOTIDE SEQUENCE [LARGE SCALE GENOMIC DNA]</scope>
    <source>
        <strain evidence="1 2">DSM 3953</strain>
        <plasmid evidence="2">Plasmid EAL2_808p</plasmid>
    </source>
</reference>
<keyword evidence="2" id="KW-1185">Reference proteome</keyword>
<accession>W8TMZ0</accession>
<proteinExistence type="predicted"/>
<protein>
    <submittedName>
        <fullName evidence="1">Uncharacterized protein</fullName>
    </submittedName>
</protein>